<dbReference type="EMBL" id="DSTK01000012">
    <property type="protein sequence ID" value="HFK96420.1"/>
    <property type="molecule type" value="Genomic_DNA"/>
</dbReference>
<name>A0A831ZZC8_9BACT</name>
<evidence type="ECO:0000256" key="1">
    <source>
        <dbReference type="SAM" id="SignalP"/>
    </source>
</evidence>
<keyword evidence="1" id="KW-0732">Signal</keyword>
<protein>
    <submittedName>
        <fullName evidence="3">PEP-CTERM sorting domain-containing protein</fullName>
    </submittedName>
</protein>
<feature type="signal peptide" evidence="1">
    <location>
        <begin position="1"/>
        <end position="25"/>
    </location>
</feature>
<evidence type="ECO:0000259" key="2">
    <source>
        <dbReference type="Pfam" id="PF07589"/>
    </source>
</evidence>
<evidence type="ECO:0000313" key="3">
    <source>
        <dbReference type="EMBL" id="HFK96420.1"/>
    </source>
</evidence>
<accession>A0A831ZZC8</accession>
<comment type="caution">
    <text evidence="3">The sequence shown here is derived from an EMBL/GenBank/DDBJ whole genome shotgun (WGS) entry which is preliminary data.</text>
</comment>
<organism evidence="3">
    <name type="scientific">Desulfacinum infernum</name>
    <dbReference type="NCBI Taxonomy" id="35837"/>
    <lineage>
        <taxon>Bacteria</taxon>
        <taxon>Pseudomonadati</taxon>
        <taxon>Thermodesulfobacteriota</taxon>
        <taxon>Syntrophobacteria</taxon>
        <taxon>Syntrophobacterales</taxon>
        <taxon>Syntrophobacteraceae</taxon>
        <taxon>Desulfacinum</taxon>
    </lineage>
</organism>
<proteinExistence type="predicted"/>
<dbReference type="Pfam" id="PF07589">
    <property type="entry name" value="PEP-CTERM"/>
    <property type="match status" value="1"/>
</dbReference>
<sequence>MKRSLLLCLLAAACILSAVPYSALATPLTLAFGDSSKYWPGWGNTDNDSWPGKDNNLDTIGDPNFTEGTVQVVDWYLTEIQFTFEKWGTGNGWNKLEPGDLLLSIDGDTNWEYVVYADNNTNKLDGKTPSSWDYNLYAIDIALDNKTAYEMSGIDKTGYWSGYLIRDNHPIGLKSKPAGSFLGDVGFAGWGTRALTFTFPSGKIYLGDGVLTIGFAVNCANDVIYETLELPRPPQHVAPEPASMLLMGTGLVGLAGYVRARRKNTQKNRS</sequence>
<feature type="domain" description="Ice-binding protein C-terminal" evidence="2">
    <location>
        <begin position="238"/>
        <end position="257"/>
    </location>
</feature>
<dbReference type="InterPro" id="IPR013424">
    <property type="entry name" value="Ice-binding_C"/>
</dbReference>
<dbReference type="AlphaFoldDB" id="A0A831ZZC8"/>
<dbReference type="NCBIfam" id="TIGR02595">
    <property type="entry name" value="PEP_CTERM"/>
    <property type="match status" value="1"/>
</dbReference>
<gene>
    <name evidence="3" type="ORF">ENS06_03720</name>
</gene>
<feature type="chain" id="PRO_5032330667" evidence="1">
    <location>
        <begin position="26"/>
        <end position="270"/>
    </location>
</feature>
<reference evidence="3" key="1">
    <citation type="journal article" date="2020" name="mSystems">
        <title>Genome- and Community-Level Interaction Insights into Carbon Utilization and Element Cycling Functions of Hydrothermarchaeota in Hydrothermal Sediment.</title>
        <authorList>
            <person name="Zhou Z."/>
            <person name="Liu Y."/>
            <person name="Xu W."/>
            <person name="Pan J."/>
            <person name="Luo Z.H."/>
            <person name="Li M."/>
        </authorList>
    </citation>
    <scope>NUCLEOTIDE SEQUENCE [LARGE SCALE GENOMIC DNA]</scope>
    <source>
        <strain evidence="3">SpSt-456</strain>
    </source>
</reference>